<dbReference type="STRING" id="764103.G7DW49"/>
<dbReference type="Pfam" id="PF15906">
    <property type="entry name" value="zf-NOSIP"/>
    <property type="match status" value="1"/>
</dbReference>
<dbReference type="GO" id="GO:0008270">
    <property type="term" value="F:zinc ion binding"/>
    <property type="evidence" value="ECO:0007669"/>
    <property type="project" value="UniProtKB-KW"/>
</dbReference>
<evidence type="ECO:0000256" key="4">
    <source>
        <dbReference type="PIRNR" id="PIRNR023577"/>
    </source>
</evidence>
<dbReference type="Gene3D" id="3.30.40.10">
    <property type="entry name" value="Zinc/RING finger domain, C3HC4 (zinc finger)"/>
    <property type="match status" value="2"/>
</dbReference>
<evidence type="ECO:0000256" key="2">
    <source>
        <dbReference type="ARBA" id="ARBA00008126"/>
    </source>
</evidence>
<feature type="region of interest" description="Disordered" evidence="6">
    <location>
        <begin position="105"/>
        <end position="156"/>
    </location>
</feature>
<dbReference type="OMA" id="PCVTKFM"/>
<feature type="compositionally biased region" description="Basic and acidic residues" evidence="6">
    <location>
        <begin position="144"/>
        <end position="156"/>
    </location>
</feature>
<dbReference type="Pfam" id="PF04641">
    <property type="entry name" value="Rtf2"/>
    <property type="match status" value="1"/>
</dbReference>
<sequence>MVKHSRNSTARQYLSNHERNIKHYGTQTERLGADSMRNFDACALCLQRARDPRSCTQGHLFCHECIVNSLLTQKKEAKRQQLVVQRVREQEEQEQAEARSKARARVLAEFEQSQSTRGIGKSSSATSTPAPSTSTSLAIEAPPADEKSTKRKFKVEQGDIDQLQREAEDQALAQIAIEQNNRRKDKLPSFWLPSLTPAAKPTRLPDVPQQTVCHCTKPPHPLSLKDLFEVRFTAANDNGETSGSATTASESSFICGPCRRTITQNTKVFAHRPCGHVICQTCTVTLSRPSGQCPQCDTPLIIESKSSKSKKSSEKVDQPLPATILELSREGTGYAAGGVAEAKRFDLPFQG</sequence>
<dbReference type="Proteomes" id="UP000009131">
    <property type="component" value="Unassembled WGS sequence"/>
</dbReference>
<dbReference type="PROSITE" id="PS00028">
    <property type="entry name" value="ZINC_FINGER_C2H2_1"/>
    <property type="match status" value="1"/>
</dbReference>
<dbReference type="InterPro" id="IPR001841">
    <property type="entry name" value="Znf_RING"/>
</dbReference>
<evidence type="ECO:0000256" key="1">
    <source>
        <dbReference type="ARBA" id="ARBA00004123"/>
    </source>
</evidence>
<dbReference type="InParanoid" id="G7DW49"/>
<gene>
    <name evidence="8" type="primary">Mo01509</name>
    <name evidence="8" type="ORF">E5Q_01509</name>
</gene>
<dbReference type="EMBL" id="BABT02000047">
    <property type="protein sequence ID" value="GAA94855.1"/>
    <property type="molecule type" value="Genomic_DNA"/>
</dbReference>
<name>G7DW49_MIXOS</name>
<organism evidence="8 9">
    <name type="scientific">Mixia osmundae (strain CBS 9802 / IAM 14324 / JCM 22182 / KY 12970)</name>
    <dbReference type="NCBI Taxonomy" id="764103"/>
    <lineage>
        <taxon>Eukaryota</taxon>
        <taxon>Fungi</taxon>
        <taxon>Dikarya</taxon>
        <taxon>Basidiomycota</taxon>
        <taxon>Pucciniomycotina</taxon>
        <taxon>Mixiomycetes</taxon>
        <taxon>Mixiales</taxon>
        <taxon>Mixiaceae</taxon>
        <taxon>Mixia</taxon>
    </lineage>
</organism>
<keyword evidence="9" id="KW-1185">Reference proteome</keyword>
<dbReference type="InterPro" id="IPR013087">
    <property type="entry name" value="Znf_C2H2_type"/>
</dbReference>
<dbReference type="InterPro" id="IPR013083">
    <property type="entry name" value="Znf_RING/FYVE/PHD"/>
</dbReference>
<evidence type="ECO:0000259" key="7">
    <source>
        <dbReference type="PROSITE" id="PS50089"/>
    </source>
</evidence>
<reference evidence="8 9" key="1">
    <citation type="journal article" date="2011" name="J. Gen. Appl. Microbiol.">
        <title>Draft genome sequencing of the enigmatic basidiomycete Mixia osmundae.</title>
        <authorList>
            <person name="Nishida H."/>
            <person name="Nagatsuka Y."/>
            <person name="Sugiyama J."/>
        </authorList>
    </citation>
    <scope>NUCLEOTIDE SEQUENCE [LARGE SCALE GENOMIC DNA]</scope>
    <source>
        <strain evidence="9">CBS 9802 / IAM 14324 / JCM 22182 / KY 12970</strain>
    </source>
</reference>
<evidence type="ECO:0000256" key="6">
    <source>
        <dbReference type="SAM" id="MobiDB-lite"/>
    </source>
</evidence>
<feature type="domain" description="RING-type" evidence="7">
    <location>
        <begin position="255"/>
        <end position="297"/>
    </location>
</feature>
<comment type="subcellular location">
    <subcellularLocation>
        <location evidence="1 4">Nucleus</location>
    </subcellularLocation>
</comment>
<comment type="caution">
    <text evidence="8">The sequence shown here is derived from an EMBL/GenBank/DDBJ whole genome shotgun (WGS) entry which is preliminary data.</text>
</comment>
<dbReference type="OrthoDB" id="116827at2759"/>
<keyword evidence="5" id="KW-0479">Metal-binding</keyword>
<dbReference type="InterPro" id="IPR016818">
    <property type="entry name" value="NOSIP"/>
</dbReference>
<dbReference type="PROSITE" id="PS50089">
    <property type="entry name" value="ZF_RING_2"/>
    <property type="match status" value="1"/>
</dbReference>
<dbReference type="InterPro" id="IPR031790">
    <property type="entry name" value="Znf-NOSIP"/>
</dbReference>
<dbReference type="RefSeq" id="XP_014565021.1">
    <property type="nucleotide sequence ID" value="XM_014709535.1"/>
</dbReference>
<dbReference type="PIRSF" id="PIRSF023577">
    <property type="entry name" value="ENOS_interacting"/>
    <property type="match status" value="1"/>
</dbReference>
<dbReference type="PANTHER" id="PTHR13063">
    <property type="entry name" value="ENOS INTERACTING PROTEIN"/>
    <property type="match status" value="1"/>
</dbReference>
<dbReference type="GO" id="GO:0005634">
    <property type="term" value="C:nucleus"/>
    <property type="evidence" value="ECO:0007669"/>
    <property type="project" value="UniProtKB-SubCell"/>
</dbReference>
<proteinExistence type="inferred from homology"/>
<keyword evidence="3 4" id="KW-0539">Nucleus</keyword>
<evidence type="ECO:0000256" key="3">
    <source>
        <dbReference type="ARBA" id="ARBA00023242"/>
    </source>
</evidence>
<dbReference type="AlphaFoldDB" id="G7DW49"/>
<protein>
    <recommendedName>
        <fullName evidence="7">RING-type domain-containing protein</fullName>
    </recommendedName>
</protein>
<comment type="similarity">
    <text evidence="2 4">Belongs to the NOSIP family.</text>
</comment>
<accession>G7DW49</accession>
<keyword evidence="5" id="KW-0863">Zinc-finger</keyword>
<evidence type="ECO:0000313" key="8">
    <source>
        <dbReference type="EMBL" id="GAA94855.1"/>
    </source>
</evidence>
<dbReference type="eggNOG" id="KOG3039">
    <property type="taxonomic scope" value="Eukaryota"/>
</dbReference>
<dbReference type="HOGENOM" id="CLU_053742_1_0_1"/>
<reference evidence="8 9" key="2">
    <citation type="journal article" date="2012" name="Open Biol.">
        <title>Characteristics of nucleosomes and linker DNA regions on the genome of the basidiomycete Mixia osmundae revealed by mono- and dinucleosome mapping.</title>
        <authorList>
            <person name="Nishida H."/>
            <person name="Kondo S."/>
            <person name="Matsumoto T."/>
            <person name="Suzuki Y."/>
            <person name="Yoshikawa H."/>
            <person name="Taylor T.D."/>
            <person name="Sugiyama J."/>
        </authorList>
    </citation>
    <scope>NUCLEOTIDE SEQUENCE [LARGE SCALE GENOMIC DNA]</scope>
    <source>
        <strain evidence="9">CBS 9802 / IAM 14324 / JCM 22182 / KY 12970</strain>
    </source>
</reference>
<evidence type="ECO:0000313" key="9">
    <source>
        <dbReference type="Proteomes" id="UP000009131"/>
    </source>
</evidence>
<evidence type="ECO:0000256" key="5">
    <source>
        <dbReference type="PROSITE-ProRule" id="PRU00175"/>
    </source>
</evidence>
<feature type="compositionally biased region" description="Low complexity" evidence="6">
    <location>
        <begin position="122"/>
        <end position="136"/>
    </location>
</feature>
<dbReference type="GO" id="GO:0061630">
    <property type="term" value="F:ubiquitin protein ligase activity"/>
    <property type="evidence" value="ECO:0007669"/>
    <property type="project" value="InterPro"/>
</dbReference>
<dbReference type="SUPFAM" id="SSF57850">
    <property type="entry name" value="RING/U-box"/>
    <property type="match status" value="2"/>
</dbReference>
<keyword evidence="5" id="KW-0862">Zinc</keyword>
<dbReference type="PANTHER" id="PTHR13063:SF10">
    <property type="entry name" value="NITRIC OXIDE SYNTHASE-INTERACTING PROTEIN"/>
    <property type="match status" value="1"/>
</dbReference>